<name>A0A1M4EEK6_9ACTN</name>
<dbReference type="InterPro" id="IPR009057">
    <property type="entry name" value="Homeodomain-like_sf"/>
</dbReference>
<dbReference type="Pfam" id="PF00440">
    <property type="entry name" value="TetR_N"/>
    <property type="match status" value="1"/>
</dbReference>
<dbReference type="EMBL" id="LT559118">
    <property type="protein sequence ID" value="SBO97013.1"/>
    <property type="molecule type" value="Genomic_DNA"/>
</dbReference>
<protein>
    <submittedName>
        <fullName evidence="6">Transcriptional regulator, TetR family</fullName>
    </submittedName>
</protein>
<feature type="DNA-binding region" description="H-T-H motif" evidence="4">
    <location>
        <begin position="33"/>
        <end position="52"/>
    </location>
</feature>
<proteinExistence type="predicted"/>
<evidence type="ECO:0000256" key="3">
    <source>
        <dbReference type="ARBA" id="ARBA00023163"/>
    </source>
</evidence>
<dbReference type="Pfam" id="PF21943">
    <property type="entry name" value="TetR_C_46"/>
    <property type="match status" value="1"/>
</dbReference>
<dbReference type="PRINTS" id="PR00455">
    <property type="entry name" value="HTHTETR"/>
</dbReference>
<evidence type="ECO:0000313" key="6">
    <source>
        <dbReference type="EMBL" id="SBO97013.1"/>
    </source>
</evidence>
<feature type="domain" description="HTH tetR-type" evidence="5">
    <location>
        <begin position="10"/>
        <end position="70"/>
    </location>
</feature>
<dbReference type="AlphaFoldDB" id="A0A1M4EEK6"/>
<dbReference type="GO" id="GO:0003700">
    <property type="term" value="F:DNA-binding transcription factor activity"/>
    <property type="evidence" value="ECO:0007669"/>
    <property type="project" value="TreeGrafter"/>
</dbReference>
<evidence type="ECO:0000259" key="5">
    <source>
        <dbReference type="PROSITE" id="PS50977"/>
    </source>
</evidence>
<dbReference type="GO" id="GO:0045892">
    <property type="term" value="P:negative regulation of DNA-templated transcription"/>
    <property type="evidence" value="ECO:0007669"/>
    <property type="project" value="UniProtKB-ARBA"/>
</dbReference>
<dbReference type="InterPro" id="IPR050109">
    <property type="entry name" value="HTH-type_TetR-like_transc_reg"/>
</dbReference>
<organism evidence="6">
    <name type="scientific">Nonomuraea gerenzanensis</name>
    <dbReference type="NCBI Taxonomy" id="93944"/>
    <lineage>
        <taxon>Bacteria</taxon>
        <taxon>Bacillati</taxon>
        <taxon>Actinomycetota</taxon>
        <taxon>Actinomycetes</taxon>
        <taxon>Streptosporangiales</taxon>
        <taxon>Streptosporangiaceae</taxon>
        <taxon>Nonomuraea</taxon>
    </lineage>
</organism>
<sequence>MRSRTRLDPAGRRQQLLDVGARLFAERPYDQVSIEEIAARAGVSRGLMYRYFATKRDLFRAVVQATADHLVDLTDPDPGLPLDEQVRAGLDRYLDHFEANATLLRAAYTGAASADEHVRAIIAGKARRHEDRILDQLSRAGVPGGPRLRVAVRGWILMCRMLVLDWLDTREISRAELRDLCARSLLDLAAHAGR</sequence>
<keyword evidence="2 4" id="KW-0238">DNA-binding</keyword>
<dbReference type="GO" id="GO:0000976">
    <property type="term" value="F:transcription cis-regulatory region binding"/>
    <property type="evidence" value="ECO:0007669"/>
    <property type="project" value="TreeGrafter"/>
</dbReference>
<reference evidence="6" key="1">
    <citation type="submission" date="2016-04" db="EMBL/GenBank/DDBJ databases">
        <authorList>
            <person name="Evans L.H."/>
            <person name="Alamgir A."/>
            <person name="Owens N."/>
            <person name="Weber N.D."/>
            <person name="Virtaneva K."/>
            <person name="Barbian K."/>
            <person name="Babar A."/>
            <person name="Rosenke K."/>
        </authorList>
    </citation>
    <scope>NUCLEOTIDE SEQUENCE</scope>
    <source>
        <strain evidence="6">Nono1</strain>
    </source>
</reference>
<dbReference type="PANTHER" id="PTHR30055">
    <property type="entry name" value="HTH-TYPE TRANSCRIPTIONAL REGULATOR RUTR"/>
    <property type="match status" value="1"/>
</dbReference>
<evidence type="ECO:0000256" key="1">
    <source>
        <dbReference type="ARBA" id="ARBA00023015"/>
    </source>
</evidence>
<evidence type="ECO:0000256" key="4">
    <source>
        <dbReference type="PROSITE-ProRule" id="PRU00335"/>
    </source>
</evidence>
<dbReference type="PANTHER" id="PTHR30055:SF174">
    <property type="entry name" value="TRANSCRIPTIONAL REGULATORY PROTEIN (PROBABLY TETR-FAMILY)-RELATED"/>
    <property type="match status" value="1"/>
</dbReference>
<accession>A0A1M4EEK6</accession>
<dbReference type="SUPFAM" id="SSF46689">
    <property type="entry name" value="Homeodomain-like"/>
    <property type="match status" value="1"/>
</dbReference>
<dbReference type="InterPro" id="IPR001647">
    <property type="entry name" value="HTH_TetR"/>
</dbReference>
<keyword evidence="3" id="KW-0804">Transcription</keyword>
<dbReference type="InterPro" id="IPR054129">
    <property type="entry name" value="DesT_TetR_C"/>
</dbReference>
<gene>
    <name evidence="6" type="ORF">BN4615_P6529</name>
</gene>
<dbReference type="Gene3D" id="1.10.357.10">
    <property type="entry name" value="Tetracycline Repressor, domain 2"/>
    <property type="match status" value="1"/>
</dbReference>
<dbReference type="PROSITE" id="PS50977">
    <property type="entry name" value="HTH_TETR_2"/>
    <property type="match status" value="1"/>
</dbReference>
<keyword evidence="1" id="KW-0805">Transcription regulation</keyword>
<evidence type="ECO:0000256" key="2">
    <source>
        <dbReference type="ARBA" id="ARBA00023125"/>
    </source>
</evidence>
<dbReference type="FunFam" id="1.10.10.60:FF:000141">
    <property type="entry name" value="TetR family transcriptional regulator"/>
    <property type="match status" value="1"/>
</dbReference>